<reference evidence="3" key="1">
    <citation type="submission" date="2015-07" db="EMBL/GenBank/DDBJ databases">
        <authorList>
            <person name="Graham D.E."/>
            <person name="Giannone R.J."/>
            <person name="Gulvik C.A."/>
            <person name="Hettich R.L."/>
            <person name="Klingeman D.M."/>
            <person name="Mahan K.M."/>
            <person name="Parry R.J."/>
            <person name="Spain J.C."/>
        </authorList>
    </citation>
    <scope>NUCLEOTIDE SEQUENCE [LARGE SCALE GENOMIC DNA]</scope>
    <source>
        <strain evidence="3">ATCC 27428</strain>
    </source>
</reference>
<dbReference type="Proteomes" id="UP000528608">
    <property type="component" value="Unassembled WGS sequence"/>
</dbReference>
<dbReference type="OrthoDB" id="3393054at2"/>
<evidence type="ECO:0000313" key="3">
    <source>
        <dbReference type="Proteomes" id="UP000235945"/>
    </source>
</evidence>
<organism evidence="2 3">
    <name type="scientific">Streptomyces eurocidicus</name>
    <name type="common">Streptoverticillium eurocidicus</name>
    <dbReference type="NCBI Taxonomy" id="66423"/>
    <lineage>
        <taxon>Bacteria</taxon>
        <taxon>Bacillati</taxon>
        <taxon>Actinomycetota</taxon>
        <taxon>Actinomycetes</taxon>
        <taxon>Kitasatosporales</taxon>
        <taxon>Streptomycetaceae</taxon>
        <taxon>Streptomyces</taxon>
    </lineage>
</organism>
<sequence>MRWHALGLVGALVVGASLTATGCANYFGCGVEGKRPAGLTREDLIGAYKADPFGRFELRADGTFTASDWPEFNYPYSAKHLGGGTGRWKLNSQGDVIGMDDDIELSFDEEDTGGATATPVSSVSARESGAHFSVAGTREKPRMYRYTGDPDICELHVLRRAKSAGG</sequence>
<comment type="caution">
    <text evidence="2">The sequence shown here is derived from an EMBL/GenBank/DDBJ whole genome shotgun (WGS) entry which is preliminary data.</text>
</comment>
<reference evidence="2" key="2">
    <citation type="submission" date="2015-07" db="EMBL/GenBank/DDBJ databases">
        <authorList>
            <person name="Noorani M."/>
        </authorList>
    </citation>
    <scope>NUCLEOTIDE SEQUENCE [LARGE SCALE GENOMIC DNA]</scope>
    <source>
        <strain evidence="2">ATCC 27428</strain>
    </source>
</reference>
<dbReference type="EMBL" id="LGUI01000011">
    <property type="protein sequence ID" value="PNE30647.1"/>
    <property type="molecule type" value="Genomic_DNA"/>
</dbReference>
<name>A0A2N8NPG0_STREU</name>
<keyword evidence="3" id="KW-1185">Reference proteome</keyword>
<gene>
    <name evidence="2" type="ORF">AF335_27995</name>
    <name evidence="1" type="ORF">FHS36_003071</name>
</gene>
<accession>A0A2N8NPG0</accession>
<evidence type="ECO:0008006" key="5">
    <source>
        <dbReference type="Google" id="ProtNLM"/>
    </source>
</evidence>
<dbReference type="RefSeq" id="WP_102921303.1">
    <property type="nucleotide sequence ID" value="NZ_JACHJF010000008.1"/>
</dbReference>
<reference evidence="1 4" key="3">
    <citation type="submission" date="2020-08" db="EMBL/GenBank/DDBJ databases">
        <title>Genomic Encyclopedia of Type Strains, Phase III (KMG-III): the genomes of soil and plant-associated and newly described type strains.</title>
        <authorList>
            <person name="Whitman W."/>
        </authorList>
    </citation>
    <scope>NUCLEOTIDE SEQUENCE [LARGE SCALE GENOMIC DNA]</scope>
    <source>
        <strain evidence="1 4">CECT 3259</strain>
    </source>
</reference>
<dbReference type="Proteomes" id="UP000235945">
    <property type="component" value="Unassembled WGS sequence"/>
</dbReference>
<evidence type="ECO:0000313" key="1">
    <source>
        <dbReference type="EMBL" id="MBB5119638.1"/>
    </source>
</evidence>
<dbReference type="AlphaFoldDB" id="A0A2N8NPG0"/>
<evidence type="ECO:0000313" key="2">
    <source>
        <dbReference type="EMBL" id="PNE30647.1"/>
    </source>
</evidence>
<dbReference type="EMBL" id="JACHJF010000008">
    <property type="protein sequence ID" value="MBB5119638.1"/>
    <property type="molecule type" value="Genomic_DNA"/>
</dbReference>
<dbReference type="PROSITE" id="PS51257">
    <property type="entry name" value="PROKAR_LIPOPROTEIN"/>
    <property type="match status" value="1"/>
</dbReference>
<proteinExistence type="predicted"/>
<evidence type="ECO:0000313" key="4">
    <source>
        <dbReference type="Proteomes" id="UP000528608"/>
    </source>
</evidence>
<protein>
    <recommendedName>
        <fullName evidence="5">Lipoprotein</fullName>
    </recommendedName>
</protein>